<dbReference type="EMBL" id="WACR01000001">
    <property type="protein sequence ID" value="KAB1065989.1"/>
    <property type="molecule type" value="Genomic_DNA"/>
</dbReference>
<sequence>MGGEGSIHTMINTLKNNRQLLNRRKGFFDQKRSQKELKGLYSKKLKTPEKPLSDKERKEIRSRLRNEIKRQNRLRVVLLFSVLIVVTVIGYLAFSLLAFQSESNTTVKHHKSEVKIYDESINKGLSSLNRKKPFIAIGHFNNALEVRPNDELAIDKLILSYQMLCEQHEKSCQKAAIIIDSLNKEKM</sequence>
<protein>
    <recommendedName>
        <fullName evidence="4">Tetratricopeptide repeat protein</fullName>
    </recommendedName>
</protein>
<dbReference type="OrthoDB" id="1450824at2"/>
<evidence type="ECO:0000313" key="2">
    <source>
        <dbReference type="EMBL" id="KAB1065989.1"/>
    </source>
</evidence>
<comment type="caution">
    <text evidence="2">The sequence shown here is derived from an EMBL/GenBank/DDBJ whole genome shotgun (WGS) entry which is preliminary data.</text>
</comment>
<proteinExistence type="predicted"/>
<evidence type="ECO:0000256" key="1">
    <source>
        <dbReference type="SAM" id="Phobius"/>
    </source>
</evidence>
<gene>
    <name evidence="2" type="ORF">F3059_00515</name>
</gene>
<keyword evidence="3" id="KW-1185">Reference proteome</keyword>
<accession>A0A6N6MAH2</accession>
<dbReference type="RefSeq" id="WP_151165977.1">
    <property type="nucleotide sequence ID" value="NZ_WACR01000001.1"/>
</dbReference>
<reference evidence="2 3" key="1">
    <citation type="submission" date="2019-09" db="EMBL/GenBank/DDBJ databases">
        <title>Genomes of Cryomorphaceae.</title>
        <authorList>
            <person name="Bowman J.P."/>
        </authorList>
    </citation>
    <scope>NUCLEOTIDE SEQUENCE [LARGE SCALE GENOMIC DNA]</scope>
    <source>
        <strain evidence="2 3">KCTC 52047</strain>
    </source>
</reference>
<keyword evidence="1" id="KW-0472">Membrane</keyword>
<dbReference type="Proteomes" id="UP000435357">
    <property type="component" value="Unassembled WGS sequence"/>
</dbReference>
<keyword evidence="1" id="KW-0812">Transmembrane</keyword>
<name>A0A6N6MAH2_9FLAO</name>
<organism evidence="2 3">
    <name type="scientific">Salibacter halophilus</name>
    <dbReference type="NCBI Taxonomy" id="1803916"/>
    <lineage>
        <taxon>Bacteria</taxon>
        <taxon>Pseudomonadati</taxon>
        <taxon>Bacteroidota</taxon>
        <taxon>Flavobacteriia</taxon>
        <taxon>Flavobacteriales</taxon>
        <taxon>Salibacteraceae</taxon>
        <taxon>Salibacter</taxon>
    </lineage>
</organism>
<dbReference type="AlphaFoldDB" id="A0A6N6MAH2"/>
<evidence type="ECO:0008006" key="4">
    <source>
        <dbReference type="Google" id="ProtNLM"/>
    </source>
</evidence>
<keyword evidence="1" id="KW-1133">Transmembrane helix</keyword>
<evidence type="ECO:0000313" key="3">
    <source>
        <dbReference type="Proteomes" id="UP000435357"/>
    </source>
</evidence>
<feature type="transmembrane region" description="Helical" evidence="1">
    <location>
        <begin position="76"/>
        <end position="99"/>
    </location>
</feature>